<accession>A0A8J2RUG9</accession>
<keyword evidence="6" id="KW-0407">Ion channel</keyword>
<name>A0A8J2RUG9_9CRUS</name>
<feature type="transmembrane region" description="Helical" evidence="6">
    <location>
        <begin position="55"/>
        <end position="73"/>
    </location>
</feature>
<dbReference type="AlphaFoldDB" id="A0A8J2RUG9"/>
<reference evidence="7" key="1">
    <citation type="submission" date="2021-11" db="EMBL/GenBank/DDBJ databases">
        <authorList>
            <person name="Schell T."/>
        </authorList>
    </citation>
    <scope>NUCLEOTIDE SEQUENCE</scope>
    <source>
        <strain evidence="7">M5</strain>
    </source>
</reference>
<protein>
    <recommendedName>
        <fullName evidence="6">Bestrophin homolog</fullName>
    </recommendedName>
</protein>
<feature type="transmembrane region" description="Helical" evidence="6">
    <location>
        <begin position="289"/>
        <end position="311"/>
    </location>
</feature>
<dbReference type="PANTHER" id="PTHR10736:SF0">
    <property type="entry name" value="BESTROPHIN HOMOLOG"/>
    <property type="match status" value="1"/>
</dbReference>
<evidence type="ECO:0000256" key="5">
    <source>
        <dbReference type="ARBA" id="ARBA00034769"/>
    </source>
</evidence>
<comment type="function">
    <text evidence="6">Forms chloride channels.</text>
</comment>
<feature type="transmembrane region" description="Helical" evidence="6">
    <location>
        <begin position="93"/>
        <end position="113"/>
    </location>
</feature>
<evidence type="ECO:0000256" key="4">
    <source>
        <dbReference type="ARBA" id="ARBA00023136"/>
    </source>
</evidence>
<evidence type="ECO:0000313" key="8">
    <source>
        <dbReference type="Proteomes" id="UP000789390"/>
    </source>
</evidence>
<keyword evidence="6" id="KW-0813">Transport</keyword>
<keyword evidence="6" id="KW-0406">Ion transport</keyword>
<comment type="similarity">
    <text evidence="5 6">Belongs to the anion channel-forming bestrophin (TC 1.A.46) family. Calcium-sensitive chloride channel subfamily.</text>
</comment>
<evidence type="ECO:0000256" key="3">
    <source>
        <dbReference type="ARBA" id="ARBA00022989"/>
    </source>
</evidence>
<keyword evidence="2 6" id="KW-0812">Transmembrane</keyword>
<dbReference type="PANTHER" id="PTHR10736">
    <property type="entry name" value="BESTROPHIN"/>
    <property type="match status" value="1"/>
</dbReference>
<keyword evidence="3 6" id="KW-1133">Transmembrane helix</keyword>
<dbReference type="OrthoDB" id="6343471at2759"/>
<keyword evidence="6" id="KW-0868">Chloride</keyword>
<dbReference type="InterPro" id="IPR021134">
    <property type="entry name" value="Bestrophin-like"/>
</dbReference>
<dbReference type="GO" id="GO:0034707">
    <property type="term" value="C:chloride channel complex"/>
    <property type="evidence" value="ECO:0007669"/>
    <property type="project" value="UniProtKB-KW"/>
</dbReference>
<proteinExistence type="inferred from homology"/>
<keyword evidence="8" id="KW-1185">Reference proteome</keyword>
<dbReference type="EMBL" id="CAKKLH010000223">
    <property type="protein sequence ID" value="CAH0106158.1"/>
    <property type="molecule type" value="Genomic_DNA"/>
</dbReference>
<comment type="subcellular location">
    <subcellularLocation>
        <location evidence="6">Cell membrane</location>
        <topology evidence="6">Multi-pass membrane protein</topology>
    </subcellularLocation>
    <subcellularLocation>
        <location evidence="1">Membrane</location>
    </subcellularLocation>
</comment>
<dbReference type="GO" id="GO:0005254">
    <property type="term" value="F:chloride channel activity"/>
    <property type="evidence" value="ECO:0007669"/>
    <property type="project" value="UniProtKB-KW"/>
</dbReference>
<evidence type="ECO:0000313" key="7">
    <source>
        <dbReference type="EMBL" id="CAH0106158.1"/>
    </source>
</evidence>
<evidence type="ECO:0000256" key="2">
    <source>
        <dbReference type="ARBA" id="ARBA00022692"/>
    </source>
</evidence>
<dbReference type="Pfam" id="PF01062">
    <property type="entry name" value="Bestrophin"/>
    <property type="match status" value="1"/>
</dbReference>
<gene>
    <name evidence="7" type="ORF">DGAL_LOCUS9309</name>
</gene>
<dbReference type="InterPro" id="IPR000615">
    <property type="entry name" value="Bestrophin"/>
</dbReference>
<comment type="caution">
    <text evidence="7">The sequence shown here is derived from an EMBL/GenBank/DDBJ whole genome shotgun (WGS) entry which is preliminary data.</text>
</comment>
<keyword evidence="6" id="KW-1003">Cell membrane</keyword>
<evidence type="ECO:0000256" key="6">
    <source>
        <dbReference type="RuleBase" id="RU363126"/>
    </source>
</evidence>
<dbReference type="GO" id="GO:0005886">
    <property type="term" value="C:plasma membrane"/>
    <property type="evidence" value="ECO:0007669"/>
    <property type="project" value="UniProtKB-SubCell"/>
</dbReference>
<keyword evidence="4 6" id="KW-0472">Membrane</keyword>
<keyword evidence="6" id="KW-0869">Chloride channel</keyword>
<dbReference type="Proteomes" id="UP000789390">
    <property type="component" value="Unassembled WGS sequence"/>
</dbReference>
<evidence type="ECO:0000256" key="1">
    <source>
        <dbReference type="ARBA" id="ARBA00004370"/>
    </source>
</evidence>
<sequence>MNNNSTTSEFLKMTSISDGIAVNTDIYGNNRAGRSFKSVLFRWKRSVYQLIWKHLLIYAIVYVLLSILYQFILNEDGKKNFRVLAEHCTGYSRSLNIMIVLGFFTSTTMQRLFNMQITIPGTSKSITMFILSLKPDLPEGPLIIEQYARWQILSWVLTFRLVSKPLSKIYPDLASLQSAGLLTQEERDILEKPEFTNPNTPRPLAVIDWILLLLKETFLKSRYFAEINYMRNVDVVMAYKKSCGNTIKFATQNISPALIQAVILAVYGFGCITLMARNFSKEDAPLSNALISYIPLMPGLQFFIYFAWLCFGRAAVDPFGDDEDDINVKQLVQSHIEDSIRLKDLYNRQLRDLFPNLVCHSSNVL</sequence>
<organism evidence="7 8">
    <name type="scientific">Daphnia galeata</name>
    <dbReference type="NCBI Taxonomy" id="27404"/>
    <lineage>
        <taxon>Eukaryota</taxon>
        <taxon>Metazoa</taxon>
        <taxon>Ecdysozoa</taxon>
        <taxon>Arthropoda</taxon>
        <taxon>Crustacea</taxon>
        <taxon>Branchiopoda</taxon>
        <taxon>Diplostraca</taxon>
        <taxon>Cladocera</taxon>
        <taxon>Anomopoda</taxon>
        <taxon>Daphniidae</taxon>
        <taxon>Daphnia</taxon>
    </lineage>
</organism>
<feature type="transmembrane region" description="Helical" evidence="6">
    <location>
        <begin position="257"/>
        <end position="277"/>
    </location>
</feature>